<proteinExistence type="predicted"/>
<sequence>MMTENEKYLQIVSEIEQAYRQTVRTNRRQYQTSRNYRFTTRFFWFAMIGPSVLAVLLAMLGKVMSFFWLFNVSWILVAVSYLSLFCYPVMGVILYRHSVVKVFTAPFANLLECNVKAVMEIDAQFLPRLEALSRSTLKLGVLELKSERSSFEKRTYMVTGALEKVGIFPGSLALFVGISALVKTLNEAGISARMDWVFAVAVANIIFFFMCACVQMMLVKYDRIIALTELAIEQQNERVETDSAVGQKFAAV</sequence>
<feature type="transmembrane region" description="Helical" evidence="1">
    <location>
        <begin position="155"/>
        <end position="176"/>
    </location>
</feature>
<name>A0AAD0QYQ1_PSEDL</name>
<protein>
    <submittedName>
        <fullName evidence="2">Uncharacterized protein</fullName>
    </submittedName>
</protein>
<feature type="transmembrane region" description="Helical" evidence="1">
    <location>
        <begin position="196"/>
        <end position="219"/>
    </location>
</feature>
<keyword evidence="1" id="KW-0472">Membrane</keyword>
<evidence type="ECO:0000256" key="1">
    <source>
        <dbReference type="SAM" id="Phobius"/>
    </source>
</evidence>
<evidence type="ECO:0000313" key="3">
    <source>
        <dbReference type="Proteomes" id="UP000256503"/>
    </source>
</evidence>
<accession>A0AAD0QYQ1</accession>
<keyword evidence="1" id="KW-0812">Transmembrane</keyword>
<feature type="transmembrane region" description="Helical" evidence="1">
    <location>
        <begin position="42"/>
        <end position="60"/>
    </location>
</feature>
<dbReference type="EMBL" id="CP031146">
    <property type="protein sequence ID" value="AXM98030.1"/>
    <property type="molecule type" value="Genomic_DNA"/>
</dbReference>
<organism evidence="2 3">
    <name type="scientific">Pseudomonas plecoglossicida</name>
    <dbReference type="NCBI Taxonomy" id="70775"/>
    <lineage>
        <taxon>Bacteria</taxon>
        <taxon>Pseudomonadati</taxon>
        <taxon>Pseudomonadota</taxon>
        <taxon>Gammaproteobacteria</taxon>
        <taxon>Pseudomonadales</taxon>
        <taxon>Pseudomonadaceae</taxon>
        <taxon>Pseudomonas</taxon>
    </lineage>
</organism>
<dbReference type="Proteomes" id="UP000256503">
    <property type="component" value="Chromosome"/>
</dbReference>
<keyword evidence="1" id="KW-1133">Transmembrane helix</keyword>
<reference evidence="2 3" key="1">
    <citation type="submission" date="2018-07" db="EMBL/GenBank/DDBJ databases">
        <title>Complete genome sequence of a Pseudomonas plecoglossicida strain pathogenic to the marine fish, Larimichthys crocea.</title>
        <authorList>
            <person name="Tao Z."/>
        </authorList>
    </citation>
    <scope>NUCLEOTIDE SEQUENCE [LARGE SCALE GENOMIC DNA]</scope>
    <source>
        <strain evidence="2 3">XSDHY-P</strain>
    </source>
</reference>
<feature type="transmembrane region" description="Helical" evidence="1">
    <location>
        <begin position="66"/>
        <end position="87"/>
    </location>
</feature>
<evidence type="ECO:0000313" key="2">
    <source>
        <dbReference type="EMBL" id="AXM98030.1"/>
    </source>
</evidence>
<dbReference type="AlphaFoldDB" id="A0AAD0QYQ1"/>
<gene>
    <name evidence="2" type="ORF">DVB73_20735</name>
</gene>